<dbReference type="Proteomes" id="UP000442105">
    <property type="component" value="Unassembled WGS sequence"/>
</dbReference>
<evidence type="ECO:0000313" key="1">
    <source>
        <dbReference type="EMBL" id="MQN11438.1"/>
    </source>
</evidence>
<dbReference type="RefSeq" id="WP_153127644.1">
    <property type="nucleotide sequence ID" value="NZ_VZCW01000030.1"/>
</dbReference>
<comment type="caution">
    <text evidence="1">The sequence shown here is derived from an EMBL/GenBank/DDBJ whole genome shotgun (WGS) entry which is preliminary data.</text>
</comment>
<name>A0AA90UD72_9BACT</name>
<sequence length="63" mass="7636">MLQLFTTRSYQERVDDIYKQLERNPWCPLEIFELKIRKINMLNSRIKNLAADMGREEGKYNTL</sequence>
<dbReference type="AlphaFoldDB" id="A0AA90UD72"/>
<protein>
    <submittedName>
        <fullName evidence="1">Uncharacterized protein</fullName>
    </submittedName>
</protein>
<accession>A0AA90UD72</accession>
<evidence type="ECO:0000313" key="2">
    <source>
        <dbReference type="Proteomes" id="UP000442105"/>
    </source>
</evidence>
<reference evidence="2" key="1">
    <citation type="submission" date="2019-09" db="EMBL/GenBank/DDBJ databases">
        <title>Distinct polysaccharide growth profiles of human intestinal Prevotella copri isolates.</title>
        <authorList>
            <person name="Fehlner-Peach H."/>
            <person name="Magnabosco C."/>
            <person name="Raghavan V."/>
            <person name="Scher J.U."/>
            <person name="Tett A."/>
            <person name="Cox L.M."/>
            <person name="Gottsegen C."/>
            <person name="Watters A."/>
            <person name="Wiltshire- Gordon J.D."/>
            <person name="Segata N."/>
            <person name="Bonneau R."/>
            <person name="Littman D.R."/>
        </authorList>
    </citation>
    <scope>NUCLEOTIDE SEQUENCE [LARGE SCALE GENOMIC DNA]</scope>
    <source>
        <strain evidence="2">iAQ1179</strain>
    </source>
</reference>
<proteinExistence type="predicted"/>
<organism evidence="1 2">
    <name type="scientific">Segatella copri</name>
    <dbReference type="NCBI Taxonomy" id="165179"/>
    <lineage>
        <taxon>Bacteria</taxon>
        <taxon>Pseudomonadati</taxon>
        <taxon>Bacteroidota</taxon>
        <taxon>Bacteroidia</taxon>
        <taxon>Bacteroidales</taxon>
        <taxon>Prevotellaceae</taxon>
        <taxon>Segatella</taxon>
    </lineage>
</organism>
<dbReference type="EMBL" id="VZCW01000030">
    <property type="protein sequence ID" value="MQN11438.1"/>
    <property type="molecule type" value="Genomic_DNA"/>
</dbReference>
<gene>
    <name evidence="1" type="ORF">F7D95_01105</name>
</gene>